<evidence type="ECO:0000256" key="1">
    <source>
        <dbReference type="SAM" id="Phobius"/>
    </source>
</evidence>
<keyword evidence="1" id="KW-1133">Transmembrane helix</keyword>
<evidence type="ECO:0000313" key="3">
    <source>
        <dbReference type="Proteomes" id="UP000275719"/>
    </source>
</evidence>
<keyword evidence="1" id="KW-0472">Membrane</keyword>
<feature type="transmembrane region" description="Helical" evidence="1">
    <location>
        <begin position="68"/>
        <end position="87"/>
    </location>
</feature>
<dbReference type="RefSeq" id="WP_125019626.1">
    <property type="nucleotide sequence ID" value="NZ_RQVQ01000029.1"/>
</dbReference>
<comment type="caution">
    <text evidence="2">The sequence shown here is derived from an EMBL/GenBank/DDBJ whole genome shotgun (WGS) entry which is preliminary data.</text>
</comment>
<name>A0A3P3W2P9_9FLAO</name>
<proteinExistence type="predicted"/>
<sequence length="105" mass="12425">MKIDIIIAYLKRYEFGHEKDFVPPITGIHLAALTPKGTDNPEELLIAHRNLWKQTFSFSYSVKRIFRGLRTLSLGAFFMSFFMNSFYMTKKLRRNYPINMNNQII</sequence>
<keyword evidence="3" id="KW-1185">Reference proteome</keyword>
<gene>
    <name evidence="2" type="ORF">EG240_11955</name>
</gene>
<dbReference type="Proteomes" id="UP000275719">
    <property type="component" value="Unassembled WGS sequence"/>
</dbReference>
<keyword evidence="1" id="KW-0812">Transmembrane</keyword>
<dbReference type="EMBL" id="RQVQ01000029">
    <property type="protein sequence ID" value="RRJ89345.1"/>
    <property type="molecule type" value="Genomic_DNA"/>
</dbReference>
<accession>A0A3P3W2P9</accession>
<protein>
    <submittedName>
        <fullName evidence="2">Uncharacterized protein</fullName>
    </submittedName>
</protein>
<dbReference type="AlphaFoldDB" id="A0A3P3W2P9"/>
<reference evidence="2 3" key="1">
    <citation type="submission" date="2018-11" db="EMBL/GenBank/DDBJ databases">
        <title>Flavobacterium sp. nov., YIM 102701-2 draft genome.</title>
        <authorList>
            <person name="Li G."/>
            <person name="Jiang Y."/>
        </authorList>
    </citation>
    <scope>NUCLEOTIDE SEQUENCE [LARGE SCALE GENOMIC DNA]</scope>
    <source>
        <strain evidence="2 3">YIM 102701-2</strain>
    </source>
</reference>
<evidence type="ECO:0000313" key="2">
    <source>
        <dbReference type="EMBL" id="RRJ89345.1"/>
    </source>
</evidence>
<organism evidence="2 3">
    <name type="scientific">Paenimyroides tangerinum</name>
    <dbReference type="NCBI Taxonomy" id="2488728"/>
    <lineage>
        <taxon>Bacteria</taxon>
        <taxon>Pseudomonadati</taxon>
        <taxon>Bacteroidota</taxon>
        <taxon>Flavobacteriia</taxon>
        <taxon>Flavobacteriales</taxon>
        <taxon>Flavobacteriaceae</taxon>
        <taxon>Paenimyroides</taxon>
    </lineage>
</organism>
<dbReference type="OrthoDB" id="9801424at2"/>